<dbReference type="PROSITE" id="PS51424">
    <property type="entry name" value="ROC"/>
    <property type="match status" value="1"/>
</dbReference>
<evidence type="ECO:0000256" key="4">
    <source>
        <dbReference type="ARBA" id="ARBA00023043"/>
    </source>
</evidence>
<dbReference type="EMBL" id="AMQM01007396">
    <property type="status" value="NOT_ANNOTATED_CDS"/>
    <property type="molecule type" value="Genomic_DNA"/>
</dbReference>
<dbReference type="CTD" id="20212874"/>
<dbReference type="EnsemblMetazoa" id="HelroT194061">
    <property type="protein sequence ID" value="HelroP194061"/>
    <property type="gene ID" value="HelroG194061"/>
</dbReference>
<dbReference type="InterPro" id="IPR027417">
    <property type="entry name" value="P-loop_NTPase"/>
</dbReference>
<feature type="domain" description="Roc" evidence="7">
    <location>
        <begin position="237"/>
        <end position="455"/>
    </location>
</feature>
<organism evidence="9 10">
    <name type="scientific">Helobdella robusta</name>
    <name type="common">Californian leech</name>
    <dbReference type="NCBI Taxonomy" id="6412"/>
    <lineage>
        <taxon>Eukaryota</taxon>
        <taxon>Metazoa</taxon>
        <taxon>Spiralia</taxon>
        <taxon>Lophotrochozoa</taxon>
        <taxon>Annelida</taxon>
        <taxon>Clitellata</taxon>
        <taxon>Hirudinea</taxon>
        <taxon>Rhynchobdellida</taxon>
        <taxon>Glossiphoniidae</taxon>
        <taxon>Helobdella</taxon>
    </lineage>
</organism>
<dbReference type="OMA" id="CETICAI"/>
<keyword evidence="4 5" id="KW-0040">ANK repeat</keyword>
<comment type="cofactor">
    <cofactor evidence="1">
        <name>Mg(2+)</name>
        <dbReference type="ChEBI" id="CHEBI:18420"/>
    </cofactor>
</comment>
<dbReference type="PANTHER" id="PTHR24171">
    <property type="entry name" value="ANKYRIN REPEAT DOMAIN-CONTAINING PROTEIN 39-RELATED"/>
    <property type="match status" value="1"/>
</dbReference>
<dbReference type="KEGG" id="hro:HELRODRAFT_194061"/>
<dbReference type="Pfam" id="PF12796">
    <property type="entry name" value="Ank_2"/>
    <property type="match status" value="1"/>
</dbReference>
<dbReference type="SMART" id="SM00248">
    <property type="entry name" value="ANK"/>
    <property type="match status" value="3"/>
</dbReference>
<protein>
    <recommendedName>
        <fullName evidence="7">Roc domain-containing protein</fullName>
    </recommendedName>
</protein>
<dbReference type="EMBL" id="KB097605">
    <property type="protein sequence ID" value="ESN93543.1"/>
    <property type="molecule type" value="Genomic_DNA"/>
</dbReference>
<evidence type="ECO:0000256" key="3">
    <source>
        <dbReference type="ARBA" id="ARBA00022741"/>
    </source>
</evidence>
<dbReference type="GO" id="GO:0030111">
    <property type="term" value="P:regulation of Wnt signaling pathway"/>
    <property type="evidence" value="ECO:0000318"/>
    <property type="project" value="GO_Central"/>
</dbReference>
<feature type="repeat" description="ANK" evidence="5">
    <location>
        <begin position="128"/>
        <end position="160"/>
    </location>
</feature>
<keyword evidence="3" id="KW-0547">Nucleotide-binding</keyword>
<dbReference type="Gene3D" id="3.40.50.300">
    <property type="entry name" value="P-loop containing nucleotide triphosphate hydrolases"/>
    <property type="match status" value="1"/>
</dbReference>
<dbReference type="InParanoid" id="T1FVM8"/>
<dbReference type="OrthoDB" id="6269908at2759"/>
<sequence length="924" mass="104497">MELERHAFIEMSEIDLNAVTTAATSSSATSSLSSSSFEKSDSFKKKIKPIIKDSEDEENLEAKIEETSLSESIDYNVAPVATSKKILTEEEQEQQGNALIHYAVRAGHIDIVAFLLENKVDPNTANPSGNTALHFACQFNQPITALMLINFGCRLDLKNSRQETPIHLAARFGSCEVVRTLMLHGAKIEKTDKDGYRPADLAKDPNVVKLFSQYRQIINTGSGQNKKFELRKQLAPSERPLARLKISVLGNSGVGKTTLIESLKCEATTALNDPMGGFKLDSNNNANVQNYNHTKGVNIQKTTISDVGEVMFLDFSGLESYYDQYSLFLGDSSCAHIIVLSLNDSESVRNKQVDFWLEFIRVRMSPKEPIGFAGCNMWAPNIFIVLTNPNESNCSKNEKGEWYLKTESTFFSTLLEKFERDVIINQPLFILDAQLPSSNEMKELKKILAKLKDYIGNFLPTRIGCLEQTLLEFPAFVQDHISFPVVWFKEFADFVREKVNLFASDENIRELLVQMQLMGEVICFGSEPQDMVVLNPNWLGTEIIGRLLSREHLQACNTWSGFLQVPFLESIFQKMDVPKITKLLKSLDVAFDRTVNNNVEYYVHAYNKTDFKSMADDIVEVKRSAPLKCSIKIATPQPINNQFQYILSHVLVSLHRILQSEKSEFSQWMNACRVHDSGKTAIIELENSKFSTGFIVHCYSNDSDAMKLFAFCETICAIIFSSVDQQCPGLFLQRLPASWVDSSANNPHQSNISFYKAESILTNVFKNQSDTVKIDELSKEERLVDVLAFGSQETFDKLQLGIDAHISCLSYYTRCQIAWLLDKDIDLCKILAELLKIDEKVVPIEPGTVSIFDRFMSYWNYIPDMTVRKFCEALEDADYGKYVELVLKLTPIFVYGPIPPDQFNNPNLKSDERPLSQSLVEGEE</sequence>
<evidence type="ECO:0000313" key="9">
    <source>
        <dbReference type="EnsemblMetazoa" id="HelroP194061"/>
    </source>
</evidence>
<dbReference type="InterPro" id="IPR020859">
    <property type="entry name" value="ROC"/>
</dbReference>
<dbReference type="SUPFAM" id="SSF48403">
    <property type="entry name" value="Ankyrin repeat"/>
    <property type="match status" value="1"/>
</dbReference>
<evidence type="ECO:0000313" key="10">
    <source>
        <dbReference type="Proteomes" id="UP000015101"/>
    </source>
</evidence>
<evidence type="ECO:0000256" key="2">
    <source>
        <dbReference type="ARBA" id="ARBA00022737"/>
    </source>
</evidence>
<reference evidence="10" key="1">
    <citation type="submission" date="2012-12" db="EMBL/GenBank/DDBJ databases">
        <authorList>
            <person name="Hellsten U."/>
            <person name="Grimwood J."/>
            <person name="Chapman J.A."/>
            <person name="Shapiro H."/>
            <person name="Aerts A."/>
            <person name="Otillar R.P."/>
            <person name="Terry A.Y."/>
            <person name="Boore J.L."/>
            <person name="Simakov O."/>
            <person name="Marletaz F."/>
            <person name="Cho S.-J."/>
            <person name="Edsinger-Gonzales E."/>
            <person name="Havlak P."/>
            <person name="Kuo D.-H."/>
            <person name="Larsson T."/>
            <person name="Lv J."/>
            <person name="Arendt D."/>
            <person name="Savage R."/>
            <person name="Osoegawa K."/>
            <person name="de Jong P."/>
            <person name="Lindberg D.R."/>
            <person name="Seaver E.C."/>
            <person name="Weisblat D.A."/>
            <person name="Putnam N.H."/>
            <person name="Grigoriev I.V."/>
            <person name="Rokhsar D.S."/>
        </authorList>
    </citation>
    <scope>NUCLEOTIDE SEQUENCE</scope>
</reference>
<dbReference type="AlphaFoldDB" id="T1FVM8"/>
<dbReference type="Proteomes" id="UP000015101">
    <property type="component" value="Unassembled WGS sequence"/>
</dbReference>
<dbReference type="Pfam" id="PF08477">
    <property type="entry name" value="Roc"/>
    <property type="match status" value="1"/>
</dbReference>
<dbReference type="PROSITE" id="PS50297">
    <property type="entry name" value="ANK_REP_REGION"/>
    <property type="match status" value="2"/>
</dbReference>
<keyword evidence="10" id="KW-1185">Reference proteome</keyword>
<name>T1FVM8_HELRO</name>
<reference evidence="8 10" key="2">
    <citation type="journal article" date="2013" name="Nature">
        <title>Insights into bilaterian evolution from three spiralian genomes.</title>
        <authorList>
            <person name="Simakov O."/>
            <person name="Marletaz F."/>
            <person name="Cho S.J."/>
            <person name="Edsinger-Gonzales E."/>
            <person name="Havlak P."/>
            <person name="Hellsten U."/>
            <person name="Kuo D.H."/>
            <person name="Larsson T."/>
            <person name="Lv J."/>
            <person name="Arendt D."/>
            <person name="Savage R."/>
            <person name="Osoegawa K."/>
            <person name="de Jong P."/>
            <person name="Grimwood J."/>
            <person name="Chapman J.A."/>
            <person name="Shapiro H."/>
            <person name="Aerts A."/>
            <person name="Otillar R.P."/>
            <person name="Terry A.Y."/>
            <person name="Boore J.L."/>
            <person name="Grigoriev I.V."/>
            <person name="Lindberg D.R."/>
            <person name="Seaver E.C."/>
            <person name="Weisblat D.A."/>
            <person name="Putnam N.H."/>
            <person name="Rokhsar D.S."/>
        </authorList>
    </citation>
    <scope>NUCLEOTIDE SEQUENCE</scope>
</reference>
<dbReference type="eggNOG" id="KOG0032">
    <property type="taxonomic scope" value="Eukaryota"/>
</dbReference>
<gene>
    <name evidence="9" type="primary">20212874</name>
    <name evidence="8" type="ORF">HELRODRAFT_194061</name>
</gene>
<keyword evidence="2" id="KW-0677">Repeat</keyword>
<dbReference type="RefSeq" id="XP_009028400.1">
    <property type="nucleotide sequence ID" value="XM_009030152.1"/>
</dbReference>
<evidence type="ECO:0000256" key="6">
    <source>
        <dbReference type="SAM" id="MobiDB-lite"/>
    </source>
</evidence>
<dbReference type="InterPro" id="IPR036770">
    <property type="entry name" value="Ankyrin_rpt-contain_sf"/>
</dbReference>
<evidence type="ECO:0000259" key="7">
    <source>
        <dbReference type="PROSITE" id="PS51424"/>
    </source>
</evidence>
<feature type="repeat" description="ANK" evidence="5">
    <location>
        <begin position="95"/>
        <end position="127"/>
    </location>
</feature>
<evidence type="ECO:0000256" key="1">
    <source>
        <dbReference type="ARBA" id="ARBA00001946"/>
    </source>
</evidence>
<dbReference type="STRING" id="6412.T1FVM8"/>
<feature type="repeat" description="ANK" evidence="5">
    <location>
        <begin position="161"/>
        <end position="193"/>
    </location>
</feature>
<dbReference type="SUPFAM" id="SSF52540">
    <property type="entry name" value="P-loop containing nucleoside triphosphate hydrolases"/>
    <property type="match status" value="1"/>
</dbReference>
<accession>T1FVM8</accession>
<dbReference type="GO" id="GO:0007163">
    <property type="term" value="P:establishment or maintenance of cell polarity"/>
    <property type="evidence" value="ECO:0000318"/>
    <property type="project" value="GO_Central"/>
</dbReference>
<reference evidence="9" key="3">
    <citation type="submission" date="2015-06" db="UniProtKB">
        <authorList>
            <consortium name="EnsemblMetazoa"/>
        </authorList>
    </citation>
    <scope>IDENTIFICATION</scope>
</reference>
<dbReference type="GO" id="GO:0000166">
    <property type="term" value="F:nucleotide binding"/>
    <property type="evidence" value="ECO:0007669"/>
    <property type="project" value="UniProtKB-KW"/>
</dbReference>
<dbReference type="GeneID" id="20212874"/>
<proteinExistence type="predicted"/>
<dbReference type="HOGENOM" id="CLU_316001_0_0_1"/>
<dbReference type="PROSITE" id="PS50088">
    <property type="entry name" value="ANK_REPEAT"/>
    <property type="match status" value="3"/>
</dbReference>
<dbReference type="PANTHER" id="PTHR24171:SF8">
    <property type="entry name" value="BRCA1-ASSOCIATED RING DOMAIN PROTEIN 1"/>
    <property type="match status" value="1"/>
</dbReference>
<dbReference type="Gene3D" id="1.25.40.20">
    <property type="entry name" value="Ankyrin repeat-containing domain"/>
    <property type="match status" value="1"/>
</dbReference>
<evidence type="ECO:0000256" key="5">
    <source>
        <dbReference type="PROSITE-ProRule" id="PRU00023"/>
    </source>
</evidence>
<evidence type="ECO:0000313" key="8">
    <source>
        <dbReference type="EMBL" id="ESN93543.1"/>
    </source>
</evidence>
<feature type="region of interest" description="Disordered" evidence="6">
    <location>
        <begin position="904"/>
        <end position="924"/>
    </location>
</feature>
<dbReference type="InterPro" id="IPR002110">
    <property type="entry name" value="Ankyrin_rpt"/>
</dbReference>
<feature type="compositionally biased region" description="Polar residues" evidence="6">
    <location>
        <begin position="915"/>
        <end position="924"/>
    </location>
</feature>